<dbReference type="InterPro" id="IPR003663">
    <property type="entry name" value="Sugar/inositol_transpt"/>
</dbReference>
<keyword evidence="3" id="KW-0813">Transport</keyword>
<protein>
    <submittedName>
        <fullName evidence="10">Lactose permease</fullName>
    </submittedName>
</protein>
<feature type="transmembrane region" description="Helical" evidence="8">
    <location>
        <begin position="170"/>
        <end position="191"/>
    </location>
</feature>
<feature type="transmembrane region" description="Helical" evidence="8">
    <location>
        <begin position="197"/>
        <end position="220"/>
    </location>
</feature>
<feature type="transmembrane region" description="Helical" evidence="8">
    <location>
        <begin position="109"/>
        <end position="127"/>
    </location>
</feature>
<dbReference type="NCBIfam" id="TIGR00879">
    <property type="entry name" value="SP"/>
    <property type="match status" value="1"/>
</dbReference>
<dbReference type="PANTHER" id="PTHR48022:SF3">
    <property type="entry name" value="HEXOSE TRANSPORTER PROTEIN (AFU_ORTHOLOGUE AFUA_8G04480)-RELATED"/>
    <property type="match status" value="1"/>
</dbReference>
<evidence type="ECO:0000256" key="3">
    <source>
        <dbReference type="ARBA" id="ARBA00022448"/>
    </source>
</evidence>
<sequence>MGVFGKKKDTELAVGSALAAVLPANPKPWYRTSHLLKLNLCLLVPLFSSASVGYDGSMMNGLQTLPQWRGFFGNPEGAVLGLMNAVYPLGKVVALFFVTYISDRWGRKLPLGIGLVACIGFAILQGLSPSLASFVTARALLGFFTTFISQPSPIIITELAYPPQRGKVTALYNTFFYFGSIFAAWCTYGTFKNPTAWSWRIPSLLQGAIPVIQLLGLFFLPESPRWLMSRGRKDEARKVFADYHAGGDLNNPLVEFEMREVEQTLNAEAEAMSQSSWMELVRTPANRKRTLLAVIVGFFSQWNGVAVVSYYLTLVLNTIGITEVKDQTLINGLLQIFNWIISTFLGALMVDRLGRRPLFLISTGGMLASYIIWTGLTSYFVTSKNETTGRAVVGFIFIFYFFYDIAWTPLLQAYPVEIFPYTLRGRGLSVTYITAFTGLIIGNQVNPIAMKSIAWKYYIVFCCILGLLLGLIWFLFPETKGHTLEEIREVFEGKPEGKEKDIEGADVDEKTTMAGYGNDKAPGGERQGKENNHKGSRREKGALDDGQDENPGDGEKQVTAEEMTAQISNAINRFPFNGAPRTRHALFLLQTLNSNDSRGKYIKLYSQQRMLRDLVNDEVPSREKMMFGCDRHDNYLWYAAILLHVKDIDSGNQEPQDLTQQWKESNHVMPLVLRLRDILSGSNSPHPTRFPKAAESGNKTDETGKLKATKRAREKDDQAKPPAKKARRSKAQARDMTAKDEEEDERIELEAARQESHTGANARPALPLSYAGPRNSVGNDAQPQTTGLVQPPRHVDPQVLQLNGLRLTNVLRQANDGPRSMQHDLGIYDYAQELSAHDPFFGFGPASSNQAGDTQQFDGSLHGFYQQPHAQHSNIAAASDTARLMRSGALYYGPEIVANSQSGSEPIRYVGDLRPSHADNSASTSFPDHEKTRMDFTDGFSQQVGDTPSVPNPGNGEDSTVSFSYPPGTEKIFDDFFDYPKYRDDHAGH</sequence>
<feature type="compositionally biased region" description="Basic and acidic residues" evidence="7">
    <location>
        <begin position="698"/>
        <end position="719"/>
    </location>
</feature>
<feature type="transmembrane region" description="Helical" evidence="8">
    <location>
        <begin position="291"/>
        <end position="312"/>
    </location>
</feature>
<organism evidence="10 11">
    <name type="scientific">Colletotrichum asianum</name>
    <dbReference type="NCBI Taxonomy" id="702518"/>
    <lineage>
        <taxon>Eukaryota</taxon>
        <taxon>Fungi</taxon>
        <taxon>Dikarya</taxon>
        <taxon>Ascomycota</taxon>
        <taxon>Pezizomycotina</taxon>
        <taxon>Sordariomycetes</taxon>
        <taxon>Hypocreomycetidae</taxon>
        <taxon>Glomerellales</taxon>
        <taxon>Glomerellaceae</taxon>
        <taxon>Colletotrichum</taxon>
        <taxon>Colletotrichum gloeosporioides species complex</taxon>
    </lineage>
</organism>
<dbReference type="GO" id="GO:0016020">
    <property type="term" value="C:membrane"/>
    <property type="evidence" value="ECO:0007669"/>
    <property type="project" value="UniProtKB-SubCell"/>
</dbReference>
<dbReference type="PANTHER" id="PTHR48022">
    <property type="entry name" value="PLASTIDIC GLUCOSE TRANSPORTER 4"/>
    <property type="match status" value="1"/>
</dbReference>
<evidence type="ECO:0000313" key="10">
    <source>
        <dbReference type="EMBL" id="KAF0320952.1"/>
    </source>
</evidence>
<dbReference type="GO" id="GO:0005351">
    <property type="term" value="F:carbohydrate:proton symporter activity"/>
    <property type="evidence" value="ECO:0007669"/>
    <property type="project" value="TreeGrafter"/>
</dbReference>
<evidence type="ECO:0000256" key="4">
    <source>
        <dbReference type="ARBA" id="ARBA00022692"/>
    </source>
</evidence>
<feature type="transmembrane region" description="Helical" evidence="8">
    <location>
        <begin position="78"/>
        <end position="102"/>
    </location>
</feature>
<dbReference type="InterPro" id="IPR005828">
    <property type="entry name" value="MFS_sugar_transport-like"/>
</dbReference>
<evidence type="ECO:0000256" key="6">
    <source>
        <dbReference type="ARBA" id="ARBA00023136"/>
    </source>
</evidence>
<comment type="caution">
    <text evidence="10">The sequence shown here is derived from an EMBL/GenBank/DDBJ whole genome shotgun (WGS) entry which is preliminary data.</text>
</comment>
<feature type="transmembrane region" description="Helical" evidence="8">
    <location>
        <begin position="332"/>
        <end position="350"/>
    </location>
</feature>
<feature type="transmembrane region" description="Helical" evidence="8">
    <location>
        <begin position="357"/>
        <end position="381"/>
    </location>
</feature>
<gene>
    <name evidence="10" type="ORF">GQ607_011854</name>
</gene>
<dbReference type="InterPro" id="IPR020846">
    <property type="entry name" value="MFS_dom"/>
</dbReference>
<evidence type="ECO:0000256" key="7">
    <source>
        <dbReference type="SAM" id="MobiDB-lite"/>
    </source>
</evidence>
<evidence type="ECO:0000256" key="1">
    <source>
        <dbReference type="ARBA" id="ARBA00004141"/>
    </source>
</evidence>
<feature type="compositionally biased region" description="Basic and acidic residues" evidence="7">
    <location>
        <begin position="522"/>
        <end position="543"/>
    </location>
</feature>
<dbReference type="InterPro" id="IPR005829">
    <property type="entry name" value="Sugar_transporter_CS"/>
</dbReference>
<feature type="region of interest" description="Disordered" evidence="7">
    <location>
        <begin position="938"/>
        <end position="967"/>
    </location>
</feature>
<dbReference type="Gene3D" id="1.20.1250.20">
    <property type="entry name" value="MFS general substrate transporter like domains"/>
    <property type="match status" value="1"/>
</dbReference>
<comment type="subcellular location">
    <subcellularLocation>
        <location evidence="1">Membrane</location>
        <topology evidence="1">Multi-pass membrane protein</topology>
    </subcellularLocation>
</comment>
<accession>A0A8H3W808</accession>
<keyword evidence="4 8" id="KW-0812">Transmembrane</keyword>
<feature type="region of interest" description="Disordered" evidence="7">
    <location>
        <begin position="914"/>
        <end position="933"/>
    </location>
</feature>
<feature type="region of interest" description="Disordered" evidence="7">
    <location>
        <begin position="679"/>
        <end position="792"/>
    </location>
</feature>
<name>A0A8H3W808_9PEZI</name>
<dbReference type="PROSITE" id="PS50850">
    <property type="entry name" value="MFS"/>
    <property type="match status" value="1"/>
</dbReference>
<dbReference type="Proteomes" id="UP000434172">
    <property type="component" value="Unassembled WGS sequence"/>
</dbReference>
<comment type="similarity">
    <text evidence="2">Belongs to the major facilitator superfamily. Sugar transporter (TC 2.A.1.1) family.</text>
</comment>
<dbReference type="PROSITE" id="PS00216">
    <property type="entry name" value="SUGAR_TRANSPORT_1"/>
    <property type="match status" value="1"/>
</dbReference>
<feature type="region of interest" description="Disordered" evidence="7">
    <location>
        <begin position="498"/>
        <end position="555"/>
    </location>
</feature>
<evidence type="ECO:0000256" key="5">
    <source>
        <dbReference type="ARBA" id="ARBA00022989"/>
    </source>
</evidence>
<reference evidence="10 11" key="1">
    <citation type="submission" date="2019-12" db="EMBL/GenBank/DDBJ databases">
        <title>A genome sequence resource for the geographically widespread anthracnose pathogen Colletotrichum asianum.</title>
        <authorList>
            <person name="Meng Y."/>
        </authorList>
    </citation>
    <scope>NUCLEOTIDE SEQUENCE [LARGE SCALE GENOMIC DNA]</scope>
    <source>
        <strain evidence="10 11">ICMP 18580</strain>
    </source>
</reference>
<dbReference type="OrthoDB" id="6133115at2759"/>
<evidence type="ECO:0000256" key="2">
    <source>
        <dbReference type="ARBA" id="ARBA00010992"/>
    </source>
</evidence>
<keyword evidence="5 8" id="KW-1133">Transmembrane helix</keyword>
<dbReference type="AlphaFoldDB" id="A0A8H3W808"/>
<dbReference type="InterPro" id="IPR036259">
    <property type="entry name" value="MFS_trans_sf"/>
</dbReference>
<dbReference type="Pfam" id="PF00083">
    <property type="entry name" value="Sugar_tr"/>
    <property type="match status" value="1"/>
</dbReference>
<keyword evidence="11" id="KW-1185">Reference proteome</keyword>
<dbReference type="FunFam" id="1.20.1250.20:FF:000117">
    <property type="entry name" value="MFS hexose transporter"/>
    <property type="match status" value="1"/>
</dbReference>
<dbReference type="EMBL" id="WOWK01000077">
    <property type="protein sequence ID" value="KAF0320952.1"/>
    <property type="molecule type" value="Genomic_DNA"/>
</dbReference>
<dbReference type="InterPro" id="IPR050360">
    <property type="entry name" value="MFS_Sugar_Transporters"/>
</dbReference>
<keyword evidence="6 8" id="KW-0472">Membrane</keyword>
<evidence type="ECO:0000256" key="8">
    <source>
        <dbReference type="SAM" id="Phobius"/>
    </source>
</evidence>
<evidence type="ECO:0000259" key="9">
    <source>
        <dbReference type="PROSITE" id="PS50850"/>
    </source>
</evidence>
<feature type="transmembrane region" description="Helical" evidence="8">
    <location>
        <begin position="427"/>
        <end position="445"/>
    </location>
</feature>
<feature type="transmembrane region" description="Helical" evidence="8">
    <location>
        <begin position="387"/>
        <end position="406"/>
    </location>
</feature>
<proteinExistence type="inferred from homology"/>
<dbReference type="SUPFAM" id="SSF103473">
    <property type="entry name" value="MFS general substrate transporter"/>
    <property type="match status" value="1"/>
</dbReference>
<evidence type="ECO:0000313" key="11">
    <source>
        <dbReference type="Proteomes" id="UP000434172"/>
    </source>
</evidence>
<feature type="compositionally biased region" description="Basic and acidic residues" evidence="7">
    <location>
        <begin position="498"/>
        <end position="511"/>
    </location>
</feature>
<feature type="compositionally biased region" description="Polar residues" evidence="7">
    <location>
        <begin position="776"/>
        <end position="788"/>
    </location>
</feature>
<feature type="compositionally biased region" description="Basic residues" evidence="7">
    <location>
        <begin position="722"/>
        <end position="731"/>
    </location>
</feature>
<feature type="domain" description="Major facilitator superfamily (MFS) profile" evidence="9">
    <location>
        <begin position="41"/>
        <end position="480"/>
    </location>
</feature>
<feature type="transmembrane region" description="Helical" evidence="8">
    <location>
        <begin position="457"/>
        <end position="476"/>
    </location>
</feature>